<dbReference type="Gene3D" id="1.25.40.10">
    <property type="entry name" value="Tetratricopeptide repeat domain"/>
    <property type="match status" value="1"/>
</dbReference>
<accession>A0A1M4YQW5</accession>
<dbReference type="EMBL" id="FQUI01000033">
    <property type="protein sequence ID" value="SHF08083.1"/>
    <property type="molecule type" value="Genomic_DNA"/>
</dbReference>
<organism evidence="1 2">
    <name type="scientific">Marinitoga hydrogenitolerans (strain DSM 16785 / JCM 12826 / AT1271)</name>
    <dbReference type="NCBI Taxonomy" id="1122195"/>
    <lineage>
        <taxon>Bacteria</taxon>
        <taxon>Thermotogati</taxon>
        <taxon>Thermotogota</taxon>
        <taxon>Thermotogae</taxon>
        <taxon>Petrotogales</taxon>
        <taxon>Petrotogaceae</taxon>
        <taxon>Marinitoga</taxon>
    </lineage>
</organism>
<protein>
    <recommendedName>
        <fullName evidence="3">DUF2225 domain-containing protein</fullName>
    </recommendedName>
</protein>
<comment type="caution">
    <text evidence="1">The sequence shown here is derived from an EMBL/GenBank/DDBJ whole genome shotgun (WGS) entry which is preliminary data.</text>
</comment>
<dbReference type="InterPro" id="IPR011990">
    <property type="entry name" value="TPR-like_helical_dom_sf"/>
</dbReference>
<dbReference type="STRING" id="1122195.SAMN02745164_01737"/>
<keyword evidence="2" id="KW-1185">Reference proteome</keyword>
<dbReference type="Proteomes" id="UP000184334">
    <property type="component" value="Unassembled WGS sequence"/>
</dbReference>
<evidence type="ECO:0000313" key="2">
    <source>
        <dbReference type="Proteomes" id="UP000184334"/>
    </source>
</evidence>
<evidence type="ECO:0000313" key="1">
    <source>
        <dbReference type="EMBL" id="SHF08083.1"/>
    </source>
</evidence>
<proteinExistence type="predicted"/>
<dbReference type="Pfam" id="PF09986">
    <property type="entry name" value="DUF2225"/>
    <property type="match status" value="1"/>
</dbReference>
<gene>
    <name evidence="1" type="ORF">SAMN02745164_01737</name>
</gene>
<dbReference type="OrthoDB" id="9780343at2"/>
<dbReference type="InterPro" id="IPR018708">
    <property type="entry name" value="DUF2225"/>
</dbReference>
<evidence type="ECO:0008006" key="3">
    <source>
        <dbReference type="Google" id="ProtNLM"/>
    </source>
</evidence>
<dbReference type="RefSeq" id="WP_072865452.1">
    <property type="nucleotide sequence ID" value="NZ_FQUI01000033.1"/>
</dbReference>
<dbReference type="AlphaFoldDB" id="A0A1M4YQW5"/>
<name>A0A1M4YQW5_MARH1</name>
<dbReference type="SUPFAM" id="SSF48452">
    <property type="entry name" value="TPR-like"/>
    <property type="match status" value="1"/>
</dbReference>
<reference evidence="1" key="1">
    <citation type="submission" date="2016-11" db="EMBL/GenBank/DDBJ databases">
        <authorList>
            <person name="Varghese N."/>
            <person name="Submissions S."/>
        </authorList>
    </citation>
    <scope>NUCLEOTIDE SEQUENCE [LARGE SCALE GENOMIC DNA]</scope>
    <source>
        <strain evidence="1">DSM 16785</strain>
    </source>
</reference>
<sequence length="218" mass="25690">MGDFWEDSTTCPLCGRAFNYTKIKYDSIRIEKYEDDLKPIFKGPNPLYFSILTCPKCAFTYFSEDTDVLRKVSKDTKKDLKNYLKRARDKLGKIDNTKNKDIDFLKKQYALAGIIYRILNKPGNVAKSLIRLAWIFRDEDKIMEELKLLLSAVTILEENFKNLNSDEELILYYFFKGYTSLRIGKRKEAKEFFNKLIGRYRNSKNPYVKKAEFLKGDL</sequence>